<evidence type="ECO:0000256" key="2">
    <source>
        <dbReference type="ARBA" id="ARBA00010958"/>
    </source>
</evidence>
<evidence type="ECO:0000313" key="15">
    <source>
        <dbReference type="Proteomes" id="UP000008144"/>
    </source>
</evidence>
<dbReference type="GeneTree" id="ENSGT00530000063000"/>
<dbReference type="InterPro" id="IPR038765">
    <property type="entry name" value="Papain-like_cys_pep_sf"/>
</dbReference>
<dbReference type="GO" id="GO:0005737">
    <property type="term" value="C:cytoplasm"/>
    <property type="evidence" value="ECO:0000318"/>
    <property type="project" value="GO_Central"/>
</dbReference>
<dbReference type="GO" id="GO:0015031">
    <property type="term" value="P:protein transport"/>
    <property type="evidence" value="ECO:0007669"/>
    <property type="project" value="UniProtKB-KW"/>
</dbReference>
<evidence type="ECO:0000256" key="4">
    <source>
        <dbReference type="ARBA" id="ARBA00022490"/>
    </source>
</evidence>
<evidence type="ECO:0000256" key="8">
    <source>
        <dbReference type="ARBA" id="ARBA00022927"/>
    </source>
</evidence>
<comment type="subcellular location">
    <subcellularLocation>
        <location evidence="1 11">Cytoplasm</location>
    </subcellularLocation>
</comment>
<keyword evidence="5 11" id="KW-0645">Protease</keyword>
<dbReference type="InterPro" id="IPR046792">
    <property type="entry name" value="Peptidase_C54_cat"/>
</dbReference>
<evidence type="ECO:0000256" key="12">
    <source>
        <dbReference type="SAM" id="MobiDB-lite"/>
    </source>
</evidence>
<reference evidence="14" key="4">
    <citation type="submission" date="2025-09" db="UniProtKB">
        <authorList>
            <consortium name="Ensembl"/>
        </authorList>
    </citation>
    <scope>IDENTIFICATION</scope>
</reference>
<name>F6SFI7_CIOIN</name>
<dbReference type="OMA" id="MPRDWAW"/>
<evidence type="ECO:0000256" key="6">
    <source>
        <dbReference type="ARBA" id="ARBA00022801"/>
    </source>
</evidence>
<keyword evidence="7" id="KW-0788">Thiol protease</keyword>
<dbReference type="PANTHER" id="PTHR22624">
    <property type="entry name" value="CYSTEINE PROTEASE ATG4"/>
    <property type="match status" value="1"/>
</dbReference>
<dbReference type="GO" id="GO:0004197">
    <property type="term" value="F:cysteine-type endopeptidase activity"/>
    <property type="evidence" value="ECO:0000318"/>
    <property type="project" value="GO_Central"/>
</dbReference>
<reference evidence="15" key="1">
    <citation type="journal article" date="2002" name="Science">
        <title>The draft genome of Ciona intestinalis: insights into chordate and vertebrate origins.</title>
        <authorList>
            <person name="Dehal P."/>
            <person name="Satou Y."/>
            <person name="Campbell R.K."/>
            <person name="Chapman J."/>
            <person name="Degnan B."/>
            <person name="De Tomaso A."/>
            <person name="Davidson B."/>
            <person name="Di Gregorio A."/>
            <person name="Gelpke M."/>
            <person name="Goodstein D.M."/>
            <person name="Harafuji N."/>
            <person name="Hastings K.E."/>
            <person name="Ho I."/>
            <person name="Hotta K."/>
            <person name="Huang W."/>
            <person name="Kawashima T."/>
            <person name="Lemaire P."/>
            <person name="Martinez D."/>
            <person name="Meinertzhagen I.A."/>
            <person name="Necula S."/>
            <person name="Nonaka M."/>
            <person name="Putnam N."/>
            <person name="Rash S."/>
            <person name="Saiga H."/>
            <person name="Satake M."/>
            <person name="Terry A."/>
            <person name="Yamada L."/>
            <person name="Wang H.G."/>
            <person name="Awazu S."/>
            <person name="Azumi K."/>
            <person name="Boore J."/>
            <person name="Branno M."/>
            <person name="Chin-Bow S."/>
            <person name="DeSantis R."/>
            <person name="Doyle S."/>
            <person name="Francino P."/>
            <person name="Keys D.N."/>
            <person name="Haga S."/>
            <person name="Hayashi H."/>
            <person name="Hino K."/>
            <person name="Imai K.S."/>
            <person name="Inaba K."/>
            <person name="Kano S."/>
            <person name="Kobayashi K."/>
            <person name="Kobayashi M."/>
            <person name="Lee B.I."/>
            <person name="Makabe K.W."/>
            <person name="Manohar C."/>
            <person name="Matassi G."/>
            <person name="Medina M."/>
            <person name="Mochizuki Y."/>
            <person name="Mount S."/>
            <person name="Morishita T."/>
            <person name="Miura S."/>
            <person name="Nakayama A."/>
            <person name="Nishizaka S."/>
            <person name="Nomoto H."/>
            <person name="Ohta F."/>
            <person name="Oishi K."/>
            <person name="Rigoutsos I."/>
            <person name="Sano M."/>
            <person name="Sasaki A."/>
            <person name="Sasakura Y."/>
            <person name="Shoguchi E."/>
            <person name="Shin-i T."/>
            <person name="Spagnuolo A."/>
            <person name="Stainier D."/>
            <person name="Suzuki M.M."/>
            <person name="Tassy O."/>
            <person name="Takatori N."/>
            <person name="Tokuoka M."/>
            <person name="Yagi K."/>
            <person name="Yoshizaki F."/>
            <person name="Wada S."/>
            <person name="Zhang C."/>
            <person name="Hyatt P.D."/>
            <person name="Larimer F."/>
            <person name="Detter C."/>
            <person name="Doggett N."/>
            <person name="Glavina T."/>
            <person name="Hawkins T."/>
            <person name="Richardson P."/>
            <person name="Lucas S."/>
            <person name="Kohara Y."/>
            <person name="Levine M."/>
            <person name="Satoh N."/>
            <person name="Rokhsar D.S."/>
        </authorList>
    </citation>
    <scope>NUCLEOTIDE SEQUENCE [LARGE SCALE GENOMIC DNA]</scope>
</reference>
<dbReference type="Ensembl" id="ENSCINT00000024668.2">
    <property type="protein sequence ID" value="ENSCINP00000024422.2"/>
    <property type="gene ID" value="ENSCING00000003328.3"/>
</dbReference>
<dbReference type="HOGENOM" id="CLU_021259_3_2_1"/>
<sequence length="495" mass="56560">MAFKSSFDELIKDIKSISFSNNPSNGETAQPASSKPDNGVNMKSKFLETWNNFRYVKNMRSDPSFKKDSPLWLLGKCYHLKKPSLSSDTSENAGEPTQNNLTVILIHLKLFLVDFHSKLWFTYRKGFPTLNDTNLTSDTGWGCMLRTAQMMIAQSFIVHLLGRNWRWTPSRLSMEQSDIHRNIITWFLDEQNIRCPFSLHQLTEIECIALHLGILVCYLIAVLLHSKNAPLHLFLIKSLQTTGLSYRCKPGNWYGPNTAAYIMQDALECAKGKTELLNNIMVYIAQDSTVYIDDVIEMCEWKNTASDADLKTSTTSSNRSVIVLIPVRLGEATLNPIYIPCIQSMLTLDQSVGIMGGKPKHSLYFIGFQDEYLFYLDPHYCQQADHPAAFKNDLLQNYHCNSPRKTNISKMDPSCCLGFYCRDYKDFQSFVCEANKFLSPPKQKMSYPLCLIMKGSALDHFSLASTKSLLTNIYKSKSPKPDRKFRSMEEEFELL</sequence>
<keyword evidence="6 11" id="KW-0378">Hydrolase</keyword>
<dbReference type="Proteomes" id="UP000008144">
    <property type="component" value="Chromosome 8"/>
</dbReference>
<feature type="domain" description="Peptidase C54 catalytic" evidence="13">
    <location>
        <begin position="111"/>
        <end position="431"/>
    </location>
</feature>
<feature type="region of interest" description="Disordered" evidence="12">
    <location>
        <begin position="21"/>
        <end position="40"/>
    </location>
</feature>
<accession>F6SFI7</accession>
<keyword evidence="4 11" id="KW-0963">Cytoplasm</keyword>
<dbReference type="Pfam" id="PF03416">
    <property type="entry name" value="Peptidase_C54"/>
    <property type="match status" value="1"/>
</dbReference>
<organism evidence="14 15">
    <name type="scientific">Ciona intestinalis</name>
    <name type="common">Transparent sea squirt</name>
    <name type="synonym">Ascidia intestinalis</name>
    <dbReference type="NCBI Taxonomy" id="7719"/>
    <lineage>
        <taxon>Eukaryota</taxon>
        <taxon>Metazoa</taxon>
        <taxon>Chordata</taxon>
        <taxon>Tunicata</taxon>
        <taxon>Ascidiacea</taxon>
        <taxon>Phlebobranchia</taxon>
        <taxon>Cionidae</taxon>
        <taxon>Ciona</taxon>
    </lineage>
</organism>
<dbReference type="GO" id="GO:0034727">
    <property type="term" value="P:piecemeal microautophagy of the nucleus"/>
    <property type="evidence" value="ECO:0000318"/>
    <property type="project" value="GO_Central"/>
</dbReference>
<dbReference type="STRING" id="7719.ENSCINP00000024422"/>
<dbReference type="InParanoid" id="F6SFI7"/>
<dbReference type="EMBL" id="EAAA01002665">
    <property type="status" value="NOT_ANNOTATED_CDS"/>
    <property type="molecule type" value="Genomic_DNA"/>
</dbReference>
<keyword evidence="15" id="KW-1185">Reference proteome</keyword>
<evidence type="ECO:0000256" key="11">
    <source>
        <dbReference type="RuleBase" id="RU363115"/>
    </source>
</evidence>
<comment type="function">
    <text evidence="11">Cysteine protease that plays a key role in autophagy by mediating both proteolytic activation and delipidation of ATG8 family proteins.</text>
</comment>
<dbReference type="GO" id="GO:0000423">
    <property type="term" value="P:mitophagy"/>
    <property type="evidence" value="ECO:0000318"/>
    <property type="project" value="GO_Central"/>
</dbReference>
<protein>
    <recommendedName>
        <fullName evidence="11">Cysteine protease</fullName>
        <ecNumber evidence="11">3.4.22.-</ecNumber>
    </recommendedName>
</protein>
<comment type="catalytic activity">
    <reaction evidence="10">
        <text>[protein]-C-terminal L-amino acid-glycyl-phosphatidylethanolamide + H2O = [protein]-C-terminal L-amino acid-glycine + a 1,2-diacyl-sn-glycero-3-phosphoethanolamine</text>
        <dbReference type="Rhea" id="RHEA:67548"/>
        <dbReference type="Rhea" id="RHEA-COMP:17323"/>
        <dbReference type="Rhea" id="RHEA-COMP:17324"/>
        <dbReference type="ChEBI" id="CHEBI:15377"/>
        <dbReference type="ChEBI" id="CHEBI:64612"/>
        <dbReference type="ChEBI" id="CHEBI:172940"/>
        <dbReference type="ChEBI" id="CHEBI:172941"/>
    </reaction>
    <physiologicalReaction direction="left-to-right" evidence="10">
        <dbReference type="Rhea" id="RHEA:67549"/>
    </physiologicalReaction>
</comment>
<evidence type="ECO:0000256" key="1">
    <source>
        <dbReference type="ARBA" id="ARBA00004496"/>
    </source>
</evidence>
<dbReference type="FunCoup" id="F6SFI7">
    <property type="interactions" value="23"/>
</dbReference>
<proteinExistence type="inferred from homology"/>
<dbReference type="GO" id="GO:0000045">
    <property type="term" value="P:autophagosome assembly"/>
    <property type="evidence" value="ECO:0000318"/>
    <property type="project" value="GO_Central"/>
</dbReference>
<dbReference type="InterPro" id="IPR005078">
    <property type="entry name" value="Peptidase_C54"/>
</dbReference>
<evidence type="ECO:0000313" key="14">
    <source>
        <dbReference type="Ensembl" id="ENSCINP00000024422.2"/>
    </source>
</evidence>
<dbReference type="GO" id="GO:0035973">
    <property type="term" value="P:aggrephagy"/>
    <property type="evidence" value="ECO:0000318"/>
    <property type="project" value="GO_Central"/>
</dbReference>
<feature type="compositionally biased region" description="Polar residues" evidence="12">
    <location>
        <begin position="21"/>
        <end position="36"/>
    </location>
</feature>
<dbReference type="GO" id="GO:0016485">
    <property type="term" value="P:protein processing"/>
    <property type="evidence" value="ECO:0000318"/>
    <property type="project" value="GO_Central"/>
</dbReference>
<dbReference type="GO" id="GO:0019786">
    <property type="term" value="F:protein-phosphatidylethanolamide deconjugating activity"/>
    <property type="evidence" value="ECO:0000318"/>
    <property type="project" value="GO_Central"/>
</dbReference>
<evidence type="ECO:0000256" key="3">
    <source>
        <dbReference type="ARBA" id="ARBA00022448"/>
    </source>
</evidence>
<dbReference type="PANTHER" id="PTHR22624:SF52">
    <property type="entry name" value="CYSTEINE PROTEASE"/>
    <property type="match status" value="1"/>
</dbReference>
<evidence type="ECO:0000256" key="7">
    <source>
        <dbReference type="ARBA" id="ARBA00022807"/>
    </source>
</evidence>
<dbReference type="EC" id="3.4.22.-" evidence="11"/>
<reference evidence="14" key="3">
    <citation type="submission" date="2025-08" db="UniProtKB">
        <authorList>
            <consortium name="Ensembl"/>
        </authorList>
    </citation>
    <scope>IDENTIFICATION</scope>
</reference>
<evidence type="ECO:0000259" key="13">
    <source>
        <dbReference type="Pfam" id="PF03416"/>
    </source>
</evidence>
<evidence type="ECO:0000256" key="5">
    <source>
        <dbReference type="ARBA" id="ARBA00022670"/>
    </source>
</evidence>
<keyword evidence="3" id="KW-0813">Transport</keyword>
<evidence type="ECO:0000256" key="9">
    <source>
        <dbReference type="ARBA" id="ARBA00023006"/>
    </source>
</evidence>
<comment type="similarity">
    <text evidence="2 11">Belongs to the peptidase C54 family.</text>
</comment>
<reference evidence="14" key="2">
    <citation type="journal article" date="2008" name="Genome Biol.">
        <title>Improved genome assembly and evidence-based global gene model set for the chordate Ciona intestinalis: new insight into intron and operon populations.</title>
        <authorList>
            <person name="Satou Y."/>
            <person name="Mineta K."/>
            <person name="Ogasawara M."/>
            <person name="Sasakura Y."/>
            <person name="Shoguchi E."/>
            <person name="Ueno K."/>
            <person name="Yamada L."/>
            <person name="Matsumoto J."/>
            <person name="Wasserscheid J."/>
            <person name="Dewar K."/>
            <person name="Wiley G.B."/>
            <person name="Macmil S.L."/>
            <person name="Roe B.A."/>
            <person name="Zeller R.W."/>
            <person name="Hastings K.E."/>
            <person name="Lemaire P."/>
            <person name="Lindquist E."/>
            <person name="Endo T."/>
            <person name="Hotta K."/>
            <person name="Inaba K."/>
        </authorList>
    </citation>
    <scope>NUCLEOTIDE SEQUENCE [LARGE SCALE GENOMIC DNA]</scope>
    <source>
        <strain evidence="14">wild type</strain>
    </source>
</reference>
<keyword evidence="9 11" id="KW-0072">Autophagy</keyword>
<dbReference type="SUPFAM" id="SSF54001">
    <property type="entry name" value="Cysteine proteinases"/>
    <property type="match status" value="1"/>
</dbReference>
<dbReference type="AlphaFoldDB" id="F6SFI7"/>
<keyword evidence="8 11" id="KW-0653">Protein transport</keyword>
<evidence type="ECO:0000256" key="10">
    <source>
        <dbReference type="ARBA" id="ARBA00029362"/>
    </source>
</evidence>